<feature type="compositionally biased region" description="Polar residues" evidence="4">
    <location>
        <begin position="285"/>
        <end position="295"/>
    </location>
</feature>
<dbReference type="SMART" id="SM00360">
    <property type="entry name" value="RRM"/>
    <property type="match status" value="2"/>
</dbReference>
<dbReference type="AlphaFoldDB" id="A0ABD2QMM4"/>
<evidence type="ECO:0000256" key="1">
    <source>
        <dbReference type="ARBA" id="ARBA00022737"/>
    </source>
</evidence>
<dbReference type="EMBL" id="JBJKFK010000030">
    <property type="protein sequence ID" value="KAL3320777.1"/>
    <property type="molecule type" value="Genomic_DNA"/>
</dbReference>
<name>A0ABD2QMM4_9PLAT</name>
<accession>A0ABD2QMM4</accession>
<dbReference type="FunFam" id="3.30.70.330:FF:000040">
    <property type="entry name" value="Heterogeneous nuclear ribonucleoprotein A2/B1"/>
    <property type="match status" value="1"/>
</dbReference>
<dbReference type="GO" id="GO:0003723">
    <property type="term" value="F:RNA binding"/>
    <property type="evidence" value="ECO:0007669"/>
    <property type="project" value="UniProtKB-UniRule"/>
</dbReference>
<comment type="caution">
    <text evidence="6">The sequence shown here is derived from an EMBL/GenBank/DDBJ whole genome shotgun (WGS) entry which is preliminary data.</text>
</comment>
<dbReference type="Proteomes" id="UP001626550">
    <property type="component" value="Unassembled WGS sequence"/>
</dbReference>
<gene>
    <name evidence="6" type="ORF">Ciccas_000548</name>
</gene>
<proteinExistence type="predicted"/>
<evidence type="ECO:0000313" key="6">
    <source>
        <dbReference type="EMBL" id="KAL3320777.1"/>
    </source>
</evidence>
<evidence type="ECO:0000259" key="5">
    <source>
        <dbReference type="PROSITE" id="PS50102"/>
    </source>
</evidence>
<keyword evidence="1" id="KW-0677">Repeat</keyword>
<protein>
    <recommendedName>
        <fullName evidence="5">RRM domain-containing protein</fullName>
    </recommendedName>
</protein>
<dbReference type="Pfam" id="PF00076">
    <property type="entry name" value="RRM_1"/>
    <property type="match status" value="2"/>
</dbReference>
<evidence type="ECO:0000313" key="7">
    <source>
        <dbReference type="Proteomes" id="UP001626550"/>
    </source>
</evidence>
<dbReference type="InterPro" id="IPR035979">
    <property type="entry name" value="RBD_domain_sf"/>
</dbReference>
<dbReference type="PANTHER" id="PTHR48026">
    <property type="entry name" value="HOMOLOGOUS TO DROSOPHILA SQD (SQUID) PROTEIN"/>
    <property type="match status" value="1"/>
</dbReference>
<evidence type="ECO:0000256" key="4">
    <source>
        <dbReference type="SAM" id="MobiDB-lite"/>
    </source>
</evidence>
<keyword evidence="7" id="KW-1185">Reference proteome</keyword>
<feature type="domain" description="RRM" evidence="5">
    <location>
        <begin position="22"/>
        <end position="99"/>
    </location>
</feature>
<reference evidence="6 7" key="1">
    <citation type="submission" date="2024-11" db="EMBL/GenBank/DDBJ databases">
        <title>Adaptive evolution of stress response genes in parasites aligns with host niche diversity.</title>
        <authorList>
            <person name="Hahn C."/>
            <person name="Resl P."/>
        </authorList>
    </citation>
    <scope>NUCLEOTIDE SEQUENCE [LARGE SCALE GENOMIC DNA]</scope>
    <source>
        <strain evidence="6">EGGRZ-B1_66</strain>
        <tissue evidence="6">Body</tissue>
    </source>
</reference>
<dbReference type="InterPro" id="IPR000504">
    <property type="entry name" value="RRM_dom"/>
</dbReference>
<keyword evidence="2 3" id="KW-0694">RNA-binding</keyword>
<dbReference type="PANTHER" id="PTHR48026:SF13">
    <property type="entry name" value="HETEROGENEOUS NUCLEAR RIBONUCLEOPROTEINS A2_B1"/>
    <property type="match status" value="1"/>
</dbReference>
<dbReference type="InterPro" id="IPR012677">
    <property type="entry name" value="Nucleotide-bd_a/b_plait_sf"/>
</dbReference>
<evidence type="ECO:0000256" key="2">
    <source>
        <dbReference type="ARBA" id="ARBA00022884"/>
    </source>
</evidence>
<dbReference type="Gene3D" id="3.30.70.330">
    <property type="match status" value="2"/>
</dbReference>
<feature type="domain" description="RRM" evidence="5">
    <location>
        <begin position="113"/>
        <end position="190"/>
    </location>
</feature>
<dbReference type="SUPFAM" id="SSF54928">
    <property type="entry name" value="RNA-binding domain, RBD"/>
    <property type="match status" value="2"/>
</dbReference>
<evidence type="ECO:0000256" key="3">
    <source>
        <dbReference type="PROSITE-ProRule" id="PRU00176"/>
    </source>
</evidence>
<dbReference type="PROSITE" id="PS50102">
    <property type="entry name" value="RRM"/>
    <property type="match status" value="2"/>
</dbReference>
<sequence>MIFGQMPPRRNEHNDRKTEQFRKLFIGGLPPQTTEETLKHFYSQWGELVDCVVMKDPKTKRSRGFGFVTFKEPEQLDSAQNDRPHVIDQKTVETKRAMPREDSNLPEAHMTTNKLFVGALKRDVQSEDLRNYFCQYGNITDCEVVTDKNTGNSRGFGFVTFEDYDSVDKIILFKPHEVKNSRTDVRKALSREQMNEAKKKQASGPMGYGPPPPYGMHGGPRTPMPPMGHQPYAADGYGYWGYGGYDAYGSPGPRGYGGGGGEFGQYGGQNYAGGPMRHPSPGNYRGQTPYNAPGG</sequence>
<organism evidence="6 7">
    <name type="scientific">Cichlidogyrus casuarinus</name>
    <dbReference type="NCBI Taxonomy" id="1844966"/>
    <lineage>
        <taxon>Eukaryota</taxon>
        <taxon>Metazoa</taxon>
        <taxon>Spiralia</taxon>
        <taxon>Lophotrochozoa</taxon>
        <taxon>Platyhelminthes</taxon>
        <taxon>Monogenea</taxon>
        <taxon>Monopisthocotylea</taxon>
        <taxon>Dactylogyridea</taxon>
        <taxon>Ancyrocephalidae</taxon>
        <taxon>Cichlidogyrus</taxon>
    </lineage>
</organism>
<feature type="region of interest" description="Disordered" evidence="4">
    <location>
        <begin position="269"/>
        <end position="295"/>
    </location>
</feature>